<protein>
    <recommendedName>
        <fullName evidence="3">EVE domain-containing protein</fullName>
    </recommendedName>
</protein>
<dbReference type="KEGG" id="ssai:N0B31_17755"/>
<dbReference type="Proteomes" id="UP001057580">
    <property type="component" value="Chromosome"/>
</dbReference>
<proteinExistence type="predicted"/>
<name>A0A9E7UA78_9EURY</name>
<sequence>MTNVYLIPVGDNWIDHFERTVEQPLTIGDSDAPAELDDFQEVRIWATTESSKKESAYEAMRSGDLLMFYRQGEFFAAGRVGRTFRSSAAGDWIWDNSESSFIFTVTDYEPISISRDQLWDVLGYSSGYFVRGFSRVSDDALDTLRQQYPSVEVAYQELKDGSEDTGGGEEETGEDDVREHVEIQWSLIQLGLMHDYDVYVAKNDQSETYQNETLGEDCIENLPLTGFSAAARSIIEYVDVIWLDGEYIVKMFEVESTTSIYSGILRMTDFIVKVPNLAVDMYIVAAEDDEALVRKQIDRPTFQHILEPAKYSSLNYLSFERVRERFDLVQQAGPLKTVFE</sequence>
<dbReference type="GeneID" id="74944307"/>
<keyword evidence="2" id="KW-1185">Reference proteome</keyword>
<organism evidence="1 2">
    <name type="scientific">Salinirubellus salinus</name>
    <dbReference type="NCBI Taxonomy" id="1364945"/>
    <lineage>
        <taxon>Archaea</taxon>
        <taxon>Methanobacteriati</taxon>
        <taxon>Methanobacteriota</taxon>
        <taxon>Stenosarchaea group</taxon>
        <taxon>Halobacteria</taxon>
        <taxon>Halobacteriales</taxon>
        <taxon>Natronomonadaceae</taxon>
        <taxon>Salinirubellus</taxon>
    </lineage>
</organism>
<evidence type="ECO:0000313" key="1">
    <source>
        <dbReference type="EMBL" id="UWM53958.1"/>
    </source>
</evidence>
<dbReference type="EMBL" id="CP104003">
    <property type="protein sequence ID" value="UWM53958.1"/>
    <property type="molecule type" value="Genomic_DNA"/>
</dbReference>
<reference evidence="1" key="1">
    <citation type="submission" date="2022-09" db="EMBL/GenBank/DDBJ databases">
        <title>Diverse halophilic archaea isolated from saline environments.</title>
        <authorList>
            <person name="Cui H.-L."/>
        </authorList>
    </citation>
    <scope>NUCLEOTIDE SEQUENCE</scope>
    <source>
        <strain evidence="1">ZS-35-S2</strain>
    </source>
</reference>
<evidence type="ECO:0000313" key="2">
    <source>
        <dbReference type="Proteomes" id="UP001057580"/>
    </source>
</evidence>
<evidence type="ECO:0008006" key="3">
    <source>
        <dbReference type="Google" id="ProtNLM"/>
    </source>
</evidence>
<accession>A0A9E7UA78</accession>
<dbReference type="RefSeq" id="WP_260592952.1">
    <property type="nucleotide sequence ID" value="NZ_CP104003.1"/>
</dbReference>
<gene>
    <name evidence="1" type="ORF">N0B31_17755</name>
</gene>
<dbReference type="AlphaFoldDB" id="A0A9E7UA78"/>